<dbReference type="PROSITE" id="PS51257">
    <property type="entry name" value="PROKAR_LIPOPROTEIN"/>
    <property type="match status" value="1"/>
</dbReference>
<protein>
    <recommendedName>
        <fullName evidence="4">DNA primase/polymerase bifunctional N-terminal domain-containing protein</fullName>
    </recommendedName>
</protein>
<dbReference type="Proteomes" id="UP000530234">
    <property type="component" value="Unassembled WGS sequence"/>
</dbReference>
<dbReference type="AlphaFoldDB" id="A0A7W3SZQ3"/>
<dbReference type="EMBL" id="VKHS01000013">
    <property type="protein sequence ID" value="MBB0228197.1"/>
    <property type="molecule type" value="Genomic_DNA"/>
</dbReference>
<keyword evidence="3" id="KW-1185">Reference proteome</keyword>
<evidence type="ECO:0000313" key="3">
    <source>
        <dbReference type="Proteomes" id="UP000530234"/>
    </source>
</evidence>
<evidence type="ECO:0000256" key="1">
    <source>
        <dbReference type="SAM" id="MobiDB-lite"/>
    </source>
</evidence>
<organism evidence="2 3">
    <name type="scientific">Streptomyces calidiresistens</name>
    <dbReference type="NCBI Taxonomy" id="1485586"/>
    <lineage>
        <taxon>Bacteria</taxon>
        <taxon>Bacillati</taxon>
        <taxon>Actinomycetota</taxon>
        <taxon>Actinomycetes</taxon>
        <taxon>Kitasatosporales</taxon>
        <taxon>Streptomycetaceae</taxon>
        <taxon>Streptomyces</taxon>
    </lineage>
</organism>
<feature type="compositionally biased region" description="Low complexity" evidence="1">
    <location>
        <begin position="143"/>
        <end position="152"/>
    </location>
</feature>
<dbReference type="RefSeq" id="WP_182659891.1">
    <property type="nucleotide sequence ID" value="NZ_VKHS01000013.1"/>
</dbReference>
<evidence type="ECO:0000313" key="2">
    <source>
        <dbReference type="EMBL" id="MBB0228197.1"/>
    </source>
</evidence>
<reference evidence="3" key="1">
    <citation type="submission" date="2019-10" db="EMBL/GenBank/DDBJ databases">
        <title>Streptomyces sp. nov., a novel actinobacterium isolated from alkaline environment.</title>
        <authorList>
            <person name="Golinska P."/>
        </authorList>
    </citation>
    <scope>NUCLEOTIDE SEQUENCE [LARGE SCALE GENOMIC DNA]</scope>
    <source>
        <strain evidence="3">DSM 42108</strain>
    </source>
</reference>
<comment type="caution">
    <text evidence="2">The sequence shown here is derived from an EMBL/GenBank/DDBJ whole genome shotgun (WGS) entry which is preliminary data.</text>
</comment>
<evidence type="ECO:0008006" key="4">
    <source>
        <dbReference type="Google" id="ProtNLM"/>
    </source>
</evidence>
<accession>A0A7W3SZQ3</accession>
<name>A0A7W3SZQ3_9ACTN</name>
<feature type="region of interest" description="Disordered" evidence="1">
    <location>
        <begin position="130"/>
        <end position="167"/>
    </location>
</feature>
<proteinExistence type="predicted"/>
<sequence length="167" mass="18202">MRHPIPWPAAGPAALACGNTFDAVRVAEHHARAAISRLEAFGLGRRVGAVLAHHDQVYFFVPPARDDAEPWPDLVRYCGAGSFVTVPPRHHTHRGPGGLRWLKVPVLSDEPCLSEPLILRTTLEVLRTHLHPRDEPSTPHVKGSPSPGPRGRSTPDGAMRLTPLVDT</sequence>
<gene>
    <name evidence="2" type="ORF">FOE67_01390</name>
</gene>